<comment type="caution">
    <text evidence="1">The sequence shown here is derived from an EMBL/GenBank/DDBJ whole genome shotgun (WGS) entry which is preliminary data.</text>
</comment>
<name>A0ACC2E0K1_DIPCM</name>
<dbReference type="Proteomes" id="UP001162992">
    <property type="component" value="Chromosome 4"/>
</dbReference>
<accession>A0ACC2E0K1</accession>
<dbReference type="EMBL" id="CM055095">
    <property type="protein sequence ID" value="KAJ7559989.1"/>
    <property type="molecule type" value="Genomic_DNA"/>
</dbReference>
<keyword evidence="2" id="KW-1185">Reference proteome</keyword>
<sequence>MIQISQEHEADVGENLLLETSHHNMAVMRMREAMNAAMDSSKYIRYTPEQVEALERVYNECPKPSSIRRQQLIREYPILANIEPRQIKVWFQNRRCREKQRKETTRLQSVNSSLSAMNKIIMEENERLTKHSSQLALENQYLRQQLQQISTDPDKKSASRRYNNEQVAIVAADRSPDSEVTGGLPQQVTVVPLHSRDSSPAGLLAIAEETLTEFLAKATGTAVDWIQMPGMKPGPDTIGTAAILHGGAGVAARAWGLVGLEPAKVAEILKDRPAWLRDCRRLDIMGAFSTPNGGTVELIYTQMYALTTLAPARDFWTLRYTTFLEDGNLVVCERSLNSSNGAPSMKSAADFSRAEMLPSGFLIRPYEGGVCSIHIVDHMDLESWKVLEIIRPLYESSAVLAQKMTLRALRYLRRISQEATGELVLRGQQPAVLRALGYRIARGFNDAINGFTDDGWSALVSDGIDDVSVAINMTPSLKHLGGQLASSDRLCSIGGGILCAKASMLLQNVPPATLIRFLRQHRSEWADCGLAADESSVLRTSSYGLSISRGGGAVCVGQMPFHSTQAAEEEEFLEVIKLEGHVLSPGVGALSRDTVLLQLCSGIDDNAMGACAQLVFAPVDAAVSDDVPLLPSGFRVIPLDSGLDGYGLSQTLDLASTLEGGTETSKLSEPGGSACHLRSVLTMAFQFVFEAHNREEVAASARQYVRNVMVSVQGVAMALAPFRQGPQCGPRAETLVLAHRILRSYRASFGLELTETDAGSTDALLNVFWHHKDAIVCCTWKTIPEFIFANRAGLEMLETTWGDLNGLSWEKTFDENGRKTAYTDFTQVIQQGFAYLPGGIRLSSLGRPAAYERAIAWKVLDDDEATQCIAFLFFNWSFLA</sequence>
<reference evidence="2" key="1">
    <citation type="journal article" date="2024" name="Proc. Natl. Acad. Sci. U.S.A.">
        <title>Extraordinary preservation of gene collinearity over three hundred million years revealed in homosporous lycophytes.</title>
        <authorList>
            <person name="Li C."/>
            <person name="Wickell D."/>
            <person name="Kuo L.Y."/>
            <person name="Chen X."/>
            <person name="Nie B."/>
            <person name="Liao X."/>
            <person name="Peng D."/>
            <person name="Ji J."/>
            <person name="Jenkins J."/>
            <person name="Williams M."/>
            <person name="Shu S."/>
            <person name="Plott C."/>
            <person name="Barry K."/>
            <person name="Rajasekar S."/>
            <person name="Grimwood J."/>
            <person name="Han X."/>
            <person name="Sun S."/>
            <person name="Hou Z."/>
            <person name="He W."/>
            <person name="Dai G."/>
            <person name="Sun C."/>
            <person name="Schmutz J."/>
            <person name="Leebens-Mack J.H."/>
            <person name="Li F.W."/>
            <person name="Wang L."/>
        </authorList>
    </citation>
    <scope>NUCLEOTIDE SEQUENCE [LARGE SCALE GENOMIC DNA]</scope>
    <source>
        <strain evidence="2">cv. PW_Plant_1</strain>
    </source>
</reference>
<gene>
    <name evidence="1" type="ORF">O6H91_04G110100</name>
</gene>
<organism evidence="1 2">
    <name type="scientific">Diphasiastrum complanatum</name>
    <name type="common">Issler's clubmoss</name>
    <name type="synonym">Lycopodium complanatum</name>
    <dbReference type="NCBI Taxonomy" id="34168"/>
    <lineage>
        <taxon>Eukaryota</taxon>
        <taxon>Viridiplantae</taxon>
        <taxon>Streptophyta</taxon>
        <taxon>Embryophyta</taxon>
        <taxon>Tracheophyta</taxon>
        <taxon>Lycopodiopsida</taxon>
        <taxon>Lycopodiales</taxon>
        <taxon>Lycopodiaceae</taxon>
        <taxon>Lycopodioideae</taxon>
        <taxon>Diphasiastrum</taxon>
    </lineage>
</organism>
<proteinExistence type="predicted"/>
<evidence type="ECO:0000313" key="1">
    <source>
        <dbReference type="EMBL" id="KAJ7559989.1"/>
    </source>
</evidence>
<protein>
    <submittedName>
        <fullName evidence="1">Uncharacterized protein</fullName>
    </submittedName>
</protein>
<evidence type="ECO:0000313" key="2">
    <source>
        <dbReference type="Proteomes" id="UP001162992"/>
    </source>
</evidence>